<gene>
    <name evidence="1" type="ORF">AG1IA_05006</name>
</gene>
<reference evidence="1 2" key="1">
    <citation type="journal article" date="2013" name="Nat. Commun.">
        <title>The evolution and pathogenic mechanisms of the rice sheath blight pathogen.</title>
        <authorList>
            <person name="Zheng A."/>
            <person name="Lin R."/>
            <person name="Xu L."/>
            <person name="Qin P."/>
            <person name="Tang C."/>
            <person name="Ai P."/>
            <person name="Zhang D."/>
            <person name="Liu Y."/>
            <person name="Sun Z."/>
            <person name="Feng H."/>
            <person name="Wang Y."/>
            <person name="Chen Y."/>
            <person name="Liang X."/>
            <person name="Fu R."/>
            <person name="Li Q."/>
            <person name="Zhang J."/>
            <person name="Yu X."/>
            <person name="Xie Z."/>
            <person name="Ding L."/>
            <person name="Guan P."/>
            <person name="Tang J."/>
            <person name="Liang Y."/>
            <person name="Wang S."/>
            <person name="Deng Q."/>
            <person name="Li S."/>
            <person name="Zhu J."/>
            <person name="Wang L."/>
            <person name="Liu H."/>
            <person name="Li P."/>
        </authorList>
    </citation>
    <scope>NUCLEOTIDE SEQUENCE [LARGE SCALE GENOMIC DNA]</scope>
    <source>
        <strain evidence="2">AG-1 IA</strain>
    </source>
</reference>
<dbReference type="AlphaFoldDB" id="L8WX86"/>
<keyword evidence="2" id="KW-1185">Reference proteome</keyword>
<dbReference type="Proteomes" id="UP000011668">
    <property type="component" value="Unassembled WGS sequence"/>
</dbReference>
<evidence type="ECO:0000313" key="2">
    <source>
        <dbReference type="Proteomes" id="UP000011668"/>
    </source>
</evidence>
<name>L8WX86_THACA</name>
<accession>L8WX86</accession>
<organism evidence="1 2">
    <name type="scientific">Thanatephorus cucumeris (strain AG1-IA)</name>
    <name type="common">Rice sheath blight fungus</name>
    <name type="synonym">Rhizoctonia solani</name>
    <dbReference type="NCBI Taxonomy" id="983506"/>
    <lineage>
        <taxon>Eukaryota</taxon>
        <taxon>Fungi</taxon>
        <taxon>Dikarya</taxon>
        <taxon>Basidiomycota</taxon>
        <taxon>Agaricomycotina</taxon>
        <taxon>Agaricomycetes</taxon>
        <taxon>Cantharellales</taxon>
        <taxon>Ceratobasidiaceae</taxon>
        <taxon>Rhizoctonia</taxon>
        <taxon>Rhizoctonia solani AG-1</taxon>
    </lineage>
</organism>
<dbReference type="EMBL" id="AFRT01001239">
    <property type="protein sequence ID" value="ELU40964.1"/>
    <property type="molecule type" value="Genomic_DNA"/>
</dbReference>
<comment type="caution">
    <text evidence="1">The sequence shown here is derived from an EMBL/GenBank/DDBJ whole genome shotgun (WGS) entry which is preliminary data.</text>
</comment>
<proteinExistence type="predicted"/>
<sequence>MSTIILGQSANDLLTPVIRECLLRSRSTG</sequence>
<evidence type="ECO:0000313" key="1">
    <source>
        <dbReference type="EMBL" id="ELU40964.1"/>
    </source>
</evidence>
<dbReference type="HOGENOM" id="CLU_3410800_0_0_1"/>
<protein>
    <submittedName>
        <fullName evidence="1">Uncharacterized protein</fullName>
    </submittedName>
</protein>